<protein>
    <submittedName>
        <fullName evidence="3">Uncharacterized protein</fullName>
    </submittedName>
</protein>
<feature type="region of interest" description="Disordered" evidence="1">
    <location>
        <begin position="311"/>
        <end position="340"/>
    </location>
</feature>
<name>A0A4R0RS39_9APHY</name>
<keyword evidence="2" id="KW-0472">Membrane</keyword>
<feature type="compositionally biased region" description="Low complexity" evidence="1">
    <location>
        <begin position="101"/>
        <end position="155"/>
    </location>
</feature>
<dbReference type="Proteomes" id="UP000292702">
    <property type="component" value="Unassembled WGS sequence"/>
</dbReference>
<evidence type="ECO:0000313" key="4">
    <source>
        <dbReference type="Proteomes" id="UP000292702"/>
    </source>
</evidence>
<feature type="compositionally biased region" description="Pro residues" evidence="1">
    <location>
        <begin position="194"/>
        <end position="203"/>
    </location>
</feature>
<comment type="caution">
    <text evidence="3">The sequence shown here is derived from an EMBL/GenBank/DDBJ whole genome shotgun (WGS) entry which is preliminary data.</text>
</comment>
<evidence type="ECO:0000313" key="3">
    <source>
        <dbReference type="EMBL" id="TCD68289.1"/>
    </source>
</evidence>
<keyword evidence="4" id="KW-1185">Reference proteome</keyword>
<reference evidence="3 4" key="1">
    <citation type="submission" date="2018-11" db="EMBL/GenBank/DDBJ databases">
        <title>Genome assembly of Steccherinum ochraceum LE-BIN_3174, the white-rot fungus of the Steccherinaceae family (The Residual Polyporoid clade, Polyporales, Basidiomycota).</title>
        <authorList>
            <person name="Fedorova T.V."/>
            <person name="Glazunova O.A."/>
            <person name="Landesman E.O."/>
            <person name="Moiseenko K.V."/>
            <person name="Psurtseva N.V."/>
            <person name="Savinova O.S."/>
            <person name="Shakhova N.V."/>
            <person name="Tyazhelova T.V."/>
            <person name="Vasina D.V."/>
        </authorList>
    </citation>
    <scope>NUCLEOTIDE SEQUENCE [LARGE SCALE GENOMIC DNA]</scope>
    <source>
        <strain evidence="3 4">LE-BIN_3174</strain>
    </source>
</reference>
<proteinExistence type="predicted"/>
<organism evidence="3 4">
    <name type="scientific">Steccherinum ochraceum</name>
    <dbReference type="NCBI Taxonomy" id="92696"/>
    <lineage>
        <taxon>Eukaryota</taxon>
        <taxon>Fungi</taxon>
        <taxon>Dikarya</taxon>
        <taxon>Basidiomycota</taxon>
        <taxon>Agaricomycotina</taxon>
        <taxon>Agaricomycetes</taxon>
        <taxon>Polyporales</taxon>
        <taxon>Steccherinaceae</taxon>
        <taxon>Steccherinum</taxon>
    </lineage>
</organism>
<evidence type="ECO:0000256" key="1">
    <source>
        <dbReference type="SAM" id="MobiDB-lite"/>
    </source>
</evidence>
<evidence type="ECO:0000256" key="2">
    <source>
        <dbReference type="SAM" id="Phobius"/>
    </source>
</evidence>
<keyword evidence="2" id="KW-0812">Transmembrane</keyword>
<dbReference type="AlphaFoldDB" id="A0A4R0RS39"/>
<feature type="compositionally biased region" description="Pro residues" evidence="1">
    <location>
        <begin position="156"/>
        <end position="174"/>
    </location>
</feature>
<feature type="region of interest" description="Disordered" evidence="1">
    <location>
        <begin position="26"/>
        <end position="257"/>
    </location>
</feature>
<feature type="region of interest" description="Disordered" evidence="1">
    <location>
        <begin position="360"/>
        <end position="391"/>
    </location>
</feature>
<gene>
    <name evidence="3" type="ORF">EIP91_011148</name>
</gene>
<sequence>MPPSSLLHAHARRAEVLDRVYGALTSANGASSSTSSVSTFAKDVSSGASVTPPPTRDPPAEGDSVPSSTPTIPPPESNPASTPPSTSQATSDDTTSHHSTEVSTETSAETSTETSTTSTETTSTPSSATPSPSPTVIPTSTPSSAGTRPSQTPPSQASPPSSPDVLPSPSPSGSPGPDRATPVKNVASPSQSPSQPPSPPSNPMPLAALQTDGSHSSSQSSTHIANPTSLPPPPSTANSSNQAPDIEDSASGAASSHSKTPVILASVFGVVGGLCLLIVLFIGYRRYRSRRSSSSSLFSWAPIRSPPPSAGISSNFPVLPTSASSSGSMSPPSSSDHLARTHTHSSSLNVLFSPKSKISFFSSPSPPQPQPQPQNDPQMLQVPGPSSQDTISPLLMVRTDRFSAQKGRYTFDTSKHNKDSLIIDPFADPYAKLRRTIYEAKDLDHVESPTIRTAPEGHFIGHSHSLARNTNTPSPILGSSAISPLAQSTYPAIDMSIIPDYPPEKSLPSLPAPRGREYGHAEEEDLSTIGLAALNHAGALQPPSPVTPPRNISMHLSPISVGTPTTTSGSRLSNLSMNVDMDVNLVITPPSPVSPSGTGIAT</sequence>
<feature type="compositionally biased region" description="Low complexity" evidence="1">
    <location>
        <begin position="78"/>
        <end position="93"/>
    </location>
</feature>
<keyword evidence="2" id="KW-1133">Transmembrane helix</keyword>
<dbReference type="OrthoDB" id="10685003at2759"/>
<feature type="compositionally biased region" description="Low complexity" evidence="1">
    <location>
        <begin position="26"/>
        <end position="39"/>
    </location>
</feature>
<feature type="compositionally biased region" description="Pro residues" evidence="1">
    <location>
        <begin position="364"/>
        <end position="374"/>
    </location>
</feature>
<feature type="transmembrane region" description="Helical" evidence="2">
    <location>
        <begin position="262"/>
        <end position="284"/>
    </location>
</feature>
<accession>A0A4R0RS39</accession>
<feature type="compositionally biased region" description="Low complexity" evidence="1">
    <location>
        <begin position="320"/>
        <end position="335"/>
    </location>
</feature>
<dbReference type="EMBL" id="RWJN01000070">
    <property type="protein sequence ID" value="TCD68289.1"/>
    <property type="molecule type" value="Genomic_DNA"/>
</dbReference>